<organism evidence="1 2">
    <name type="scientific">Hygrophoropsis aurantiaca</name>
    <dbReference type="NCBI Taxonomy" id="72124"/>
    <lineage>
        <taxon>Eukaryota</taxon>
        <taxon>Fungi</taxon>
        <taxon>Dikarya</taxon>
        <taxon>Basidiomycota</taxon>
        <taxon>Agaricomycotina</taxon>
        <taxon>Agaricomycetes</taxon>
        <taxon>Agaricomycetidae</taxon>
        <taxon>Boletales</taxon>
        <taxon>Coniophorineae</taxon>
        <taxon>Hygrophoropsidaceae</taxon>
        <taxon>Hygrophoropsis</taxon>
    </lineage>
</organism>
<accession>A0ACB8AE18</accession>
<comment type="caution">
    <text evidence="1">The sequence shown here is derived from an EMBL/GenBank/DDBJ whole genome shotgun (WGS) entry which is preliminary data.</text>
</comment>
<protein>
    <submittedName>
        <fullName evidence="1">Uncharacterized protein</fullName>
    </submittedName>
</protein>
<evidence type="ECO:0000313" key="1">
    <source>
        <dbReference type="EMBL" id="KAH7911532.1"/>
    </source>
</evidence>
<dbReference type="EMBL" id="MU267675">
    <property type="protein sequence ID" value="KAH7911532.1"/>
    <property type="molecule type" value="Genomic_DNA"/>
</dbReference>
<evidence type="ECO:0000313" key="2">
    <source>
        <dbReference type="Proteomes" id="UP000790377"/>
    </source>
</evidence>
<reference evidence="1" key="1">
    <citation type="journal article" date="2021" name="New Phytol.">
        <title>Evolutionary innovations through gain and loss of genes in the ectomycorrhizal Boletales.</title>
        <authorList>
            <person name="Wu G."/>
            <person name="Miyauchi S."/>
            <person name="Morin E."/>
            <person name="Kuo A."/>
            <person name="Drula E."/>
            <person name="Varga T."/>
            <person name="Kohler A."/>
            <person name="Feng B."/>
            <person name="Cao Y."/>
            <person name="Lipzen A."/>
            <person name="Daum C."/>
            <person name="Hundley H."/>
            <person name="Pangilinan J."/>
            <person name="Johnson J."/>
            <person name="Barry K."/>
            <person name="LaButti K."/>
            <person name="Ng V."/>
            <person name="Ahrendt S."/>
            <person name="Min B."/>
            <person name="Choi I.G."/>
            <person name="Park H."/>
            <person name="Plett J.M."/>
            <person name="Magnuson J."/>
            <person name="Spatafora J.W."/>
            <person name="Nagy L.G."/>
            <person name="Henrissat B."/>
            <person name="Grigoriev I.V."/>
            <person name="Yang Z.L."/>
            <person name="Xu J."/>
            <person name="Martin F.M."/>
        </authorList>
    </citation>
    <scope>NUCLEOTIDE SEQUENCE</scope>
    <source>
        <strain evidence="1">ATCC 28755</strain>
    </source>
</reference>
<name>A0ACB8AE18_9AGAM</name>
<dbReference type="Proteomes" id="UP000790377">
    <property type="component" value="Unassembled WGS sequence"/>
</dbReference>
<gene>
    <name evidence="1" type="ORF">BJ138DRAFT_906417</name>
</gene>
<keyword evidence="2" id="KW-1185">Reference proteome</keyword>
<sequence length="237" mass="26045">MSLAKLPFIFSSAWSMHKTFTPPNVPPSADEQAPSDVGEDLLRTFTVWGTIVMKSACWAVALSEAGALLSPYVSMPPSAPLAAQVGMLRQLNAPTPVTPAFVIGSALMTASGLLRWFCYRTLGRFFTFQLSVRKAHALVTDGPYSVVRHPSYTGALLGFIGVCMVHGSRTSWLRTSGVLDLTGVKALGVSAFSIYSLTVVCLGLRIPREDEMLHKRFRGEWEDWAHQVRYRLIPGIW</sequence>
<proteinExistence type="predicted"/>